<accession>A0A0F7SI88</accession>
<proteinExistence type="predicted"/>
<feature type="compositionally biased region" description="Low complexity" evidence="2">
    <location>
        <begin position="853"/>
        <end position="862"/>
    </location>
</feature>
<feature type="compositionally biased region" description="Basic and acidic residues" evidence="2">
    <location>
        <begin position="41"/>
        <end position="56"/>
    </location>
</feature>
<feature type="region of interest" description="Disordered" evidence="2">
    <location>
        <begin position="783"/>
        <end position="1181"/>
    </location>
</feature>
<dbReference type="EMBL" id="LN483345">
    <property type="protein sequence ID" value="CDZ98671.1"/>
    <property type="molecule type" value="Genomic_DNA"/>
</dbReference>
<feature type="compositionally biased region" description="Basic residues" evidence="2">
    <location>
        <begin position="1060"/>
        <end position="1073"/>
    </location>
</feature>
<feature type="region of interest" description="Disordered" evidence="2">
    <location>
        <begin position="36"/>
        <end position="70"/>
    </location>
</feature>
<evidence type="ECO:0000256" key="2">
    <source>
        <dbReference type="SAM" id="MobiDB-lite"/>
    </source>
</evidence>
<protein>
    <recommendedName>
        <fullName evidence="4">Sds3-like</fullName>
    </recommendedName>
</protein>
<feature type="region of interest" description="Disordered" evidence="2">
    <location>
        <begin position="668"/>
        <end position="710"/>
    </location>
</feature>
<feature type="compositionally biased region" description="Low complexity" evidence="2">
    <location>
        <begin position="1012"/>
        <end position="1048"/>
    </location>
</feature>
<name>A0A0F7SI88_PHARH</name>
<feature type="region of interest" description="Disordered" evidence="2">
    <location>
        <begin position="278"/>
        <end position="371"/>
    </location>
</feature>
<feature type="region of interest" description="Disordered" evidence="2">
    <location>
        <begin position="105"/>
        <end position="242"/>
    </location>
</feature>
<feature type="compositionally biased region" description="Polar residues" evidence="2">
    <location>
        <begin position="1094"/>
        <end position="1104"/>
    </location>
</feature>
<dbReference type="AlphaFoldDB" id="A0A0F7SI88"/>
<feature type="compositionally biased region" description="Low complexity" evidence="2">
    <location>
        <begin position="304"/>
        <end position="328"/>
    </location>
</feature>
<feature type="compositionally biased region" description="Low complexity" evidence="2">
    <location>
        <begin position="170"/>
        <end position="183"/>
    </location>
</feature>
<feature type="compositionally biased region" description="Acidic residues" evidence="2">
    <location>
        <begin position="128"/>
        <end position="151"/>
    </location>
</feature>
<evidence type="ECO:0008006" key="4">
    <source>
        <dbReference type="Google" id="ProtNLM"/>
    </source>
</evidence>
<keyword evidence="1" id="KW-0175">Coiled coil</keyword>
<feature type="region of interest" description="Disordered" evidence="2">
    <location>
        <begin position="473"/>
        <end position="519"/>
    </location>
</feature>
<feature type="compositionally biased region" description="Low complexity" evidence="2">
    <location>
        <begin position="828"/>
        <end position="843"/>
    </location>
</feature>
<feature type="compositionally biased region" description="Basic and acidic residues" evidence="2">
    <location>
        <begin position="114"/>
        <end position="126"/>
    </location>
</feature>
<feature type="compositionally biased region" description="Polar residues" evidence="2">
    <location>
        <begin position="473"/>
        <end position="495"/>
    </location>
</feature>
<sequence>MSITTLSNSATMSTPQGLVSNVSSAISALPNILVPSSSPHDSVHPHPHDSLREDLPRSPSPLSSPSRKVRQADIVQVPIRIHPKPFAQNGQQGIRLMFKPERVQTDTGKIHQVSHSDTETASRLDVSDGTDQDSEEEDEDDDEDEDDEDYTEHEYQPTRPMSVSTRKSLAPPGTEPAAAPGETIPAFAPVPTTRKNALPLPRGRANSPRGRLPSPTPSIPSTRQRSRSRSHTLTSPLPVSCSASVDHELSPAIESNSASVLTKRSVPLSEFNIDSFSGSKRTRRISHSPIQPTSAQGPNRRSRSSSPGASVDSSSTSSNNTGPRSTSPVKVDRRRKGNGGGRWPSGAPRSSTVSLNNSGPSLSDGQSEVNQPNGVLDVKMEEQSTELLLNVGKPKTLVDGAQNDEGKEYVSELRTNAERASIISPIKATDVPSSAPPPPSSESPSSLSKIDSVESSFNPLKRIVPKIVLVQPNSFSDGSHTSTPALLTNGSTKPAPTSVVPSKPKASRETTPAGQPSKKALHAAEMKLLRARKRQERLELVEIELKMLDELYESVANNTDQSLVECWADLQRRYTGASTLIENRKRQAEAELMRVYDADISFTWSWWNISRFDTLNKEKAELSMKLQKLGREHRQIQTAALPPSERFLPVGSRAPLVPNPRYVVHTPEYRLSNDNLEKQEKKRKKRRLVEPESSDDESIGVKGLRPDDIESDLNKLGLGRAEKEKERLRLIGARQEEERMKREEEERIRAQLEWEAKEAKEAERKLEEQEWERQRAMSVLEAQRLEAEKREQDAVDYRSNRDSGSYPLPMAKPSRTRDPSGKPKSKAGKSTSTSKPPSRSAGMPAPPPPSAPTLPSSSSSSSDIRPIRPVKMEPSSGPIFPSNAPLSPVIPPSAHPWNDPHSREPASYYLGGGSSHLPYPSPHYGPSSYPNMSLPGGYPQHFFPSPLNWIPGQSANQESTHQSVGPQGGSSGSSGSSRNVTLSTQDHPSVHPFHLNPYVSFSSMGDNRSLLSHVPQQQQQQQRPNQHPYQHQPYQSQHQQQQPYSISPSHHEHILSTQSHPHHHHVAHRHHQQPSHTPSGSQSGLLVDPPHRPLSTSVSSSTTWRPAGGSKPIEPVRSNYLPHSFLNPLPSVPPNQAHHPHASQQQQLPPLPFGSSNHQLHPLTGPGHPLWGTNYGVGNSR</sequence>
<feature type="region of interest" description="Disordered" evidence="2">
    <location>
        <begin position="421"/>
        <end position="450"/>
    </location>
</feature>
<reference evidence="3" key="1">
    <citation type="submission" date="2014-08" db="EMBL/GenBank/DDBJ databases">
        <authorList>
            <person name="Sharma Rahul"/>
            <person name="Thines Marco"/>
        </authorList>
    </citation>
    <scope>NUCLEOTIDE SEQUENCE</scope>
</reference>
<feature type="compositionally biased region" description="Polar residues" evidence="2">
    <location>
        <begin position="978"/>
        <end position="987"/>
    </location>
</feature>
<organism evidence="3">
    <name type="scientific">Phaffia rhodozyma</name>
    <name type="common">Yeast</name>
    <name type="synonym">Xanthophyllomyces dendrorhous</name>
    <dbReference type="NCBI Taxonomy" id="264483"/>
    <lineage>
        <taxon>Eukaryota</taxon>
        <taxon>Fungi</taxon>
        <taxon>Dikarya</taxon>
        <taxon>Basidiomycota</taxon>
        <taxon>Agaricomycotina</taxon>
        <taxon>Tremellomycetes</taxon>
        <taxon>Cystofilobasidiales</taxon>
        <taxon>Mrakiaceae</taxon>
        <taxon>Phaffia</taxon>
    </lineage>
</organism>
<feature type="compositionally biased region" description="Polar residues" evidence="2">
    <location>
        <begin position="348"/>
        <end position="371"/>
    </location>
</feature>
<evidence type="ECO:0000256" key="1">
    <source>
        <dbReference type="SAM" id="Coils"/>
    </source>
</evidence>
<feature type="compositionally biased region" description="Polar residues" evidence="2">
    <location>
        <begin position="999"/>
        <end position="1010"/>
    </location>
</feature>
<feature type="compositionally biased region" description="Polar residues" evidence="2">
    <location>
        <begin position="951"/>
        <end position="965"/>
    </location>
</feature>
<evidence type="ECO:0000313" key="3">
    <source>
        <dbReference type="EMBL" id="CDZ98671.1"/>
    </source>
</evidence>
<feature type="compositionally biased region" description="Low complexity" evidence="2">
    <location>
        <begin position="1134"/>
        <end position="1148"/>
    </location>
</feature>
<feature type="compositionally biased region" description="Basic and acidic residues" evidence="2">
    <location>
        <begin position="783"/>
        <end position="801"/>
    </location>
</feature>
<feature type="compositionally biased region" description="Low complexity" evidence="2">
    <location>
        <begin position="915"/>
        <end position="930"/>
    </location>
</feature>
<feature type="coiled-coil region" evidence="1">
    <location>
        <begin position="718"/>
        <end position="779"/>
    </location>
</feature>